<dbReference type="Gene3D" id="2.100.10.30">
    <property type="entry name" value="Jacalin-like lectin domain"/>
    <property type="match status" value="1"/>
</dbReference>
<dbReference type="STRING" id="164328.H3H2I3"/>
<dbReference type="VEuPathDB" id="FungiDB:KRP22_13540"/>
<evidence type="ECO:0000256" key="2">
    <source>
        <dbReference type="SAM" id="SignalP"/>
    </source>
</evidence>
<feature type="compositionally biased region" description="Polar residues" evidence="1">
    <location>
        <begin position="205"/>
        <end position="218"/>
    </location>
</feature>
<dbReference type="VEuPathDB" id="FungiDB:KRP23_1343"/>
<reference evidence="5" key="1">
    <citation type="journal article" date="2006" name="Science">
        <title>Phytophthora genome sequences uncover evolutionary origins and mechanisms of pathogenesis.</title>
        <authorList>
            <person name="Tyler B.M."/>
            <person name="Tripathy S."/>
            <person name="Zhang X."/>
            <person name="Dehal P."/>
            <person name="Jiang R.H."/>
            <person name="Aerts A."/>
            <person name="Arredondo F.D."/>
            <person name="Baxter L."/>
            <person name="Bensasson D."/>
            <person name="Beynon J.L."/>
            <person name="Chapman J."/>
            <person name="Damasceno C.M."/>
            <person name="Dorrance A.E."/>
            <person name="Dou D."/>
            <person name="Dickerman A.W."/>
            <person name="Dubchak I.L."/>
            <person name="Garbelotto M."/>
            <person name="Gijzen M."/>
            <person name="Gordon S.G."/>
            <person name="Govers F."/>
            <person name="Grunwald N.J."/>
            <person name="Huang W."/>
            <person name="Ivors K.L."/>
            <person name="Jones R.W."/>
            <person name="Kamoun S."/>
            <person name="Krampis K."/>
            <person name="Lamour K.H."/>
            <person name="Lee M.K."/>
            <person name="McDonald W.H."/>
            <person name="Medina M."/>
            <person name="Meijer H.J."/>
            <person name="Nordberg E.K."/>
            <person name="Maclean D.J."/>
            <person name="Ospina-Giraldo M.D."/>
            <person name="Morris P.F."/>
            <person name="Phuntumart V."/>
            <person name="Putnam N.H."/>
            <person name="Rash S."/>
            <person name="Rose J.K."/>
            <person name="Sakihama Y."/>
            <person name="Salamov A.A."/>
            <person name="Savidor A."/>
            <person name="Scheuring C.F."/>
            <person name="Smith B.M."/>
            <person name="Sobral B.W."/>
            <person name="Terry A."/>
            <person name="Torto-Alalibo T.A."/>
            <person name="Win J."/>
            <person name="Xu Z."/>
            <person name="Zhang H."/>
            <person name="Grigoriev I.V."/>
            <person name="Rokhsar D.S."/>
            <person name="Boore J.L."/>
        </authorList>
    </citation>
    <scope>NUCLEOTIDE SEQUENCE [LARGE SCALE GENOMIC DNA]</scope>
    <source>
        <strain evidence="5">Pr102</strain>
    </source>
</reference>
<dbReference type="HOGENOM" id="CLU_734618_0_0_1"/>
<feature type="chain" id="PRO_5003587037" description="Jacalin-type lectin domain-containing protein" evidence="2">
    <location>
        <begin position="25"/>
        <end position="377"/>
    </location>
</feature>
<keyword evidence="2" id="KW-0732">Signal</keyword>
<evidence type="ECO:0000313" key="5">
    <source>
        <dbReference type="Proteomes" id="UP000005238"/>
    </source>
</evidence>
<reference evidence="4" key="2">
    <citation type="submission" date="2015-06" db="UniProtKB">
        <authorList>
            <consortium name="EnsemblProtists"/>
        </authorList>
    </citation>
    <scope>IDENTIFICATION</scope>
    <source>
        <strain evidence="4">Pr102</strain>
    </source>
</reference>
<feature type="region of interest" description="Disordered" evidence="1">
    <location>
        <begin position="205"/>
        <end position="236"/>
    </location>
</feature>
<keyword evidence="5" id="KW-1185">Reference proteome</keyword>
<dbReference type="SUPFAM" id="SSF51101">
    <property type="entry name" value="Mannose-binding lectins"/>
    <property type="match status" value="1"/>
</dbReference>
<dbReference type="EnsemblProtists" id="Phyra84591">
    <property type="protein sequence ID" value="Phyra84591"/>
    <property type="gene ID" value="Phyra84591"/>
</dbReference>
<accession>H3H2I3</accession>
<dbReference type="InParanoid" id="H3H2I3"/>
<feature type="domain" description="Jacalin-type lectin" evidence="3">
    <location>
        <begin position="29"/>
        <end position="172"/>
    </location>
</feature>
<evidence type="ECO:0000259" key="3">
    <source>
        <dbReference type="PROSITE" id="PS51752"/>
    </source>
</evidence>
<dbReference type="InterPro" id="IPR001229">
    <property type="entry name" value="Jacalin-like_lectin_dom"/>
</dbReference>
<dbReference type="AlphaFoldDB" id="H3H2I3"/>
<dbReference type="SMART" id="SM00915">
    <property type="entry name" value="Jacalin"/>
    <property type="match status" value="1"/>
</dbReference>
<dbReference type="InterPro" id="IPR036404">
    <property type="entry name" value="Jacalin-like_lectin_dom_sf"/>
</dbReference>
<dbReference type="Pfam" id="PF01419">
    <property type="entry name" value="Jacalin"/>
    <property type="match status" value="1"/>
</dbReference>
<organism evidence="4 5">
    <name type="scientific">Phytophthora ramorum</name>
    <name type="common">Sudden oak death agent</name>
    <dbReference type="NCBI Taxonomy" id="164328"/>
    <lineage>
        <taxon>Eukaryota</taxon>
        <taxon>Sar</taxon>
        <taxon>Stramenopiles</taxon>
        <taxon>Oomycota</taxon>
        <taxon>Peronosporomycetes</taxon>
        <taxon>Peronosporales</taxon>
        <taxon>Peronosporaceae</taxon>
        <taxon>Phytophthora</taxon>
    </lineage>
</organism>
<dbReference type="EMBL" id="DS566114">
    <property type="status" value="NOT_ANNOTATED_CDS"/>
    <property type="molecule type" value="Genomic_DNA"/>
</dbReference>
<dbReference type="Proteomes" id="UP000005238">
    <property type="component" value="Unassembled WGS sequence"/>
</dbReference>
<protein>
    <recommendedName>
        <fullName evidence="3">Jacalin-type lectin domain-containing protein</fullName>
    </recommendedName>
</protein>
<feature type="signal peptide" evidence="2">
    <location>
        <begin position="1"/>
        <end position="24"/>
    </location>
</feature>
<dbReference type="PROSITE" id="PS51752">
    <property type="entry name" value="JACALIN_LECTIN"/>
    <property type="match status" value="1"/>
</dbReference>
<evidence type="ECO:0000256" key="1">
    <source>
        <dbReference type="SAM" id="MobiDB-lite"/>
    </source>
</evidence>
<feature type="region of interest" description="Disordered" evidence="1">
    <location>
        <begin position="347"/>
        <end position="377"/>
    </location>
</feature>
<evidence type="ECO:0000313" key="4">
    <source>
        <dbReference type="EnsemblProtists" id="Phyra84591"/>
    </source>
</evidence>
<dbReference type="eggNOG" id="ENOG502RGE4">
    <property type="taxonomic scope" value="Eukaryota"/>
</dbReference>
<feature type="compositionally biased region" description="Low complexity" evidence="1">
    <location>
        <begin position="359"/>
        <end position="370"/>
    </location>
</feature>
<name>H3H2I3_PHYRM</name>
<sequence>MARVTGFICQVLALATLVAHGAVATDEGVLLSEAFGGPHGTKYSDIDLVAPGQTVQSVTIQAGERVNGVGIEITDPSGVSSELYHGGKGGDPNKLTLGDGEYITGVEAHWGEKGDHTRVKFLRFTTSANNTIEGGNPTKNIGKDSAPKNFQLGGFYGTCGKELDSVGMLWTSITPVLLLLLHCVLAVAPTPSAALSFSNLFSDNNDDPGSQESSTVPVSQSESGSDDDDLSDGSDITAQQPILGVEKWFLTEQEITSSSGGVPRTDLSVYTTGNAVTSYTATNEFYNAVYDDLSTTKEGDRVMLATWLSALVPLKPDVDPTGGKTVVLKQGGKFCIKVCPASSSRLQTAHHERGGGLRGRATAAERAGAGNSQLGGM</sequence>
<proteinExistence type="predicted"/>